<dbReference type="Proteomes" id="UP000256970">
    <property type="component" value="Unassembled WGS sequence"/>
</dbReference>
<dbReference type="SUPFAM" id="SSF54427">
    <property type="entry name" value="NTF2-like"/>
    <property type="match status" value="1"/>
</dbReference>
<dbReference type="PANTHER" id="PTHR33747:SF1">
    <property type="entry name" value="ADENYLATE CYCLASE-ASSOCIATED CAP C-TERMINAL DOMAIN-CONTAINING PROTEIN"/>
    <property type="match status" value="1"/>
</dbReference>
<name>A0A383VQ14_TETOB</name>
<feature type="domain" description="YchJ-like middle NTF2-like" evidence="1">
    <location>
        <begin position="113"/>
        <end position="231"/>
    </location>
</feature>
<keyword evidence="3" id="KW-1185">Reference proteome</keyword>
<dbReference type="AlphaFoldDB" id="A0A383VQ14"/>
<dbReference type="InterPro" id="IPR048469">
    <property type="entry name" value="YchJ-like_M"/>
</dbReference>
<proteinExistence type="predicted"/>
<organism evidence="2 3">
    <name type="scientific">Tetradesmus obliquus</name>
    <name type="common">Green alga</name>
    <name type="synonym">Acutodesmus obliquus</name>
    <dbReference type="NCBI Taxonomy" id="3088"/>
    <lineage>
        <taxon>Eukaryota</taxon>
        <taxon>Viridiplantae</taxon>
        <taxon>Chlorophyta</taxon>
        <taxon>core chlorophytes</taxon>
        <taxon>Chlorophyceae</taxon>
        <taxon>CS clade</taxon>
        <taxon>Sphaeropleales</taxon>
        <taxon>Scenedesmaceae</taxon>
        <taxon>Tetradesmus</taxon>
    </lineage>
</organism>
<gene>
    <name evidence="2" type="ORF">BQ4739_LOCUS7409</name>
</gene>
<protein>
    <recommendedName>
        <fullName evidence="1">YchJ-like middle NTF2-like domain-containing protein</fullName>
    </recommendedName>
</protein>
<reference evidence="2 3" key="1">
    <citation type="submission" date="2016-10" db="EMBL/GenBank/DDBJ databases">
        <authorList>
            <person name="Cai Z."/>
        </authorList>
    </citation>
    <scope>NUCLEOTIDE SEQUENCE [LARGE SCALE GENOMIC DNA]</scope>
</reference>
<sequence>MQCLQSHSSRCLVPGNSSSKQSVALCCRPALQQPCSTVLLPAAAFSQARRAVTAAAAAKSSAKGKGGAAAGKGFGPAKPQKVLDEGCPCGSGQFYKKCCKPYHTGAAASPSVEATIRARFSAILKKDISYLLKTSHPDLHSFMYGTEPGQALRQLQDDLWNTADHYEYSNLKIHSVQPGEQPNEALAIFQYTVYDLRTPLIDDQGNKSRKVQIEQSRFVQDPETQLWRFADYKLVEVPEALAKTAEMQAKDMAAAAAAAAPAADCKLVEVPEALAKTAEMQAKDMAAAAPAAGAAEGEQQ</sequence>
<dbReference type="EMBL" id="FNXT01000767">
    <property type="protein sequence ID" value="SZX66983.1"/>
    <property type="molecule type" value="Genomic_DNA"/>
</dbReference>
<dbReference type="Pfam" id="PF17775">
    <property type="entry name" value="YchJ_M-like"/>
    <property type="match status" value="1"/>
</dbReference>
<evidence type="ECO:0000259" key="1">
    <source>
        <dbReference type="Pfam" id="PF17775"/>
    </source>
</evidence>
<accession>A0A383VQ14</accession>
<dbReference type="Gene3D" id="3.10.450.50">
    <property type="match status" value="1"/>
</dbReference>
<dbReference type="PANTHER" id="PTHR33747">
    <property type="entry name" value="UPF0225 PROTEIN SCO1677"/>
    <property type="match status" value="1"/>
</dbReference>
<evidence type="ECO:0000313" key="2">
    <source>
        <dbReference type="EMBL" id="SZX66983.1"/>
    </source>
</evidence>
<dbReference type="InterPro" id="IPR032710">
    <property type="entry name" value="NTF2-like_dom_sf"/>
</dbReference>
<evidence type="ECO:0000313" key="3">
    <source>
        <dbReference type="Proteomes" id="UP000256970"/>
    </source>
</evidence>